<proteinExistence type="predicted"/>
<protein>
    <submittedName>
        <fullName evidence="1">Uncharacterized protein</fullName>
    </submittedName>
</protein>
<dbReference type="EMBL" id="JADKFW010000019">
    <property type="protein sequence ID" value="MBK9719383.1"/>
    <property type="molecule type" value="Genomic_DNA"/>
</dbReference>
<dbReference type="Proteomes" id="UP000808349">
    <property type="component" value="Unassembled WGS sequence"/>
</dbReference>
<name>A0A9D7XJ64_9BACT</name>
<evidence type="ECO:0000313" key="2">
    <source>
        <dbReference type="Proteomes" id="UP000808349"/>
    </source>
</evidence>
<organism evidence="1 2">
    <name type="scientific">Candidatus Defluviibacterium haderslevense</name>
    <dbReference type="NCBI Taxonomy" id="2981993"/>
    <lineage>
        <taxon>Bacteria</taxon>
        <taxon>Pseudomonadati</taxon>
        <taxon>Bacteroidota</taxon>
        <taxon>Saprospiria</taxon>
        <taxon>Saprospirales</taxon>
        <taxon>Saprospiraceae</taxon>
        <taxon>Candidatus Defluviibacterium</taxon>
    </lineage>
</organism>
<sequence length="195" mass="23401">MCKSCESFSDLLKEGEEGKKKAARLLFDEEIIQKHARYFFWKYQRYMSKDYDNWEDFYIEIVLRIFREKEAGRGPRENCDGYYYKLTRNICEEMVRFTNRSNEVQKQLLLLDEVTGDPHIIEKVKHYIQQMECKCSTLLYHYHIEEQLVRDKQELVVLLKEKCGKDYTTGSVPVHLSGCLNKLTQLIQQDTNRLF</sequence>
<accession>A0A9D7XJ64</accession>
<gene>
    <name evidence="1" type="ORF">IPO85_18090</name>
</gene>
<comment type="caution">
    <text evidence="1">The sequence shown here is derived from an EMBL/GenBank/DDBJ whole genome shotgun (WGS) entry which is preliminary data.</text>
</comment>
<evidence type="ECO:0000313" key="1">
    <source>
        <dbReference type="EMBL" id="MBK9719383.1"/>
    </source>
</evidence>
<dbReference type="AlphaFoldDB" id="A0A9D7XJ64"/>
<reference evidence="1 2" key="1">
    <citation type="submission" date="2020-10" db="EMBL/GenBank/DDBJ databases">
        <title>Connecting structure to function with the recovery of over 1000 high-quality activated sludge metagenome-assembled genomes encoding full-length rRNA genes using long-read sequencing.</title>
        <authorList>
            <person name="Singleton C.M."/>
            <person name="Petriglieri F."/>
            <person name="Kristensen J.M."/>
            <person name="Kirkegaard R.H."/>
            <person name="Michaelsen T.Y."/>
            <person name="Andersen M.H."/>
            <person name="Karst S.M."/>
            <person name="Dueholm M.S."/>
            <person name="Nielsen P.H."/>
            <person name="Albertsen M."/>
        </authorList>
    </citation>
    <scope>NUCLEOTIDE SEQUENCE [LARGE SCALE GENOMIC DNA]</scope>
    <source>
        <strain evidence="1">Ribe_18-Q3-R11-54_BAT3C.373</strain>
    </source>
</reference>